<dbReference type="OrthoDB" id="298344at2759"/>
<evidence type="ECO:0000256" key="1">
    <source>
        <dbReference type="SAM" id="MobiDB-lite"/>
    </source>
</evidence>
<organism evidence="2 3">
    <name type="scientific">Artemisia annua</name>
    <name type="common">Sweet wormwood</name>
    <dbReference type="NCBI Taxonomy" id="35608"/>
    <lineage>
        <taxon>Eukaryota</taxon>
        <taxon>Viridiplantae</taxon>
        <taxon>Streptophyta</taxon>
        <taxon>Embryophyta</taxon>
        <taxon>Tracheophyta</taxon>
        <taxon>Spermatophyta</taxon>
        <taxon>Magnoliopsida</taxon>
        <taxon>eudicotyledons</taxon>
        <taxon>Gunneridae</taxon>
        <taxon>Pentapetalae</taxon>
        <taxon>asterids</taxon>
        <taxon>campanulids</taxon>
        <taxon>Asterales</taxon>
        <taxon>Asteraceae</taxon>
        <taxon>Asteroideae</taxon>
        <taxon>Anthemideae</taxon>
        <taxon>Artemisiinae</taxon>
        <taxon>Artemisia</taxon>
    </lineage>
</organism>
<feature type="region of interest" description="Disordered" evidence="1">
    <location>
        <begin position="74"/>
        <end position="100"/>
    </location>
</feature>
<dbReference type="EMBL" id="PKPP01035642">
    <property type="protein sequence ID" value="PWA13690.1"/>
    <property type="molecule type" value="Genomic_DNA"/>
</dbReference>
<keyword evidence="2" id="KW-0862">Zinc</keyword>
<reference evidence="2 3" key="1">
    <citation type="journal article" date="2018" name="Mol. Plant">
        <title>The genome of Artemisia annua provides insight into the evolution of Asteraceae family and artemisinin biosynthesis.</title>
        <authorList>
            <person name="Shen Q."/>
            <person name="Zhang L."/>
            <person name="Liao Z."/>
            <person name="Wang S."/>
            <person name="Yan T."/>
            <person name="Shi P."/>
            <person name="Liu M."/>
            <person name="Fu X."/>
            <person name="Pan Q."/>
            <person name="Wang Y."/>
            <person name="Lv Z."/>
            <person name="Lu X."/>
            <person name="Zhang F."/>
            <person name="Jiang W."/>
            <person name="Ma Y."/>
            <person name="Chen M."/>
            <person name="Hao X."/>
            <person name="Li L."/>
            <person name="Tang Y."/>
            <person name="Lv G."/>
            <person name="Zhou Y."/>
            <person name="Sun X."/>
            <person name="Brodelius P.E."/>
            <person name="Rose J.K.C."/>
            <person name="Tang K."/>
        </authorList>
    </citation>
    <scope>NUCLEOTIDE SEQUENCE [LARGE SCALE GENOMIC DNA]</scope>
    <source>
        <strain evidence="3">cv. Huhao1</strain>
        <tissue evidence="2">Leaf</tissue>
    </source>
</reference>
<sequence>MGRFPAKIDYENIRNARISENQARLASLGLHKTISELRSITTPVKTPPKRKLVKVDWSSVPLRRSNRLKQIEPKPVGESVTTRRSLRYFANSPAKSANGK</sequence>
<proteinExistence type="predicted"/>
<dbReference type="Proteomes" id="UP000245207">
    <property type="component" value="Unassembled WGS sequence"/>
</dbReference>
<accession>A0A2U1K8N9</accession>
<keyword evidence="2" id="KW-0863">Zinc-finger</keyword>
<keyword evidence="3" id="KW-1185">Reference proteome</keyword>
<evidence type="ECO:0000313" key="3">
    <source>
        <dbReference type="Proteomes" id="UP000245207"/>
    </source>
</evidence>
<keyword evidence="2" id="KW-0479">Metal-binding</keyword>
<name>A0A2U1K8N9_ARTAN</name>
<dbReference type="GO" id="GO:0008270">
    <property type="term" value="F:zinc ion binding"/>
    <property type="evidence" value="ECO:0007669"/>
    <property type="project" value="UniProtKB-KW"/>
</dbReference>
<evidence type="ECO:0000313" key="2">
    <source>
        <dbReference type="EMBL" id="PWA13690.1"/>
    </source>
</evidence>
<protein>
    <submittedName>
        <fullName evidence="2">Zinc-finger domain of monoamine-oxidase A repressor R1</fullName>
    </submittedName>
</protein>
<comment type="caution">
    <text evidence="2">The sequence shown here is derived from an EMBL/GenBank/DDBJ whole genome shotgun (WGS) entry which is preliminary data.</text>
</comment>
<gene>
    <name evidence="2" type="ORF">CTI12_AA631420</name>
</gene>
<dbReference type="AlphaFoldDB" id="A0A2U1K8N9"/>